<sequence length="216" mass="22298">MSALLLLAASGLAREVIAVESAIGAYDELYLLDDDPALQGTSVDGVPVVGPIALAADEFDGDLLICAGSGLARRHIARRLAAMGVGSSAYGRLVHPTVELPPGCSVGPGCIVLSSVVMTTAVHLHRHVVVMPHAILTHDDVVSDYATLCAGVALGGRVTVEEGAYLGMNSSVRQDVRVGRDSVLGMGAVLLEDLPAEQTWAGVPARSVASRKQMVP</sequence>
<dbReference type="InterPro" id="IPR050179">
    <property type="entry name" value="Trans_hexapeptide_repeat"/>
</dbReference>
<dbReference type="CDD" id="cd03360">
    <property type="entry name" value="LbH_AT_putative"/>
    <property type="match status" value="1"/>
</dbReference>
<gene>
    <name evidence="4" type="ORF">GCM10009798_32430</name>
</gene>
<dbReference type="PANTHER" id="PTHR43300:SF7">
    <property type="entry name" value="UDP-N-ACETYLBACILLOSAMINE N-ACETYLTRANSFERASE"/>
    <property type="match status" value="1"/>
</dbReference>
<dbReference type="Gene3D" id="2.160.10.10">
    <property type="entry name" value="Hexapeptide repeat proteins"/>
    <property type="match status" value="1"/>
</dbReference>
<evidence type="ECO:0000256" key="1">
    <source>
        <dbReference type="ARBA" id="ARBA00022679"/>
    </source>
</evidence>
<proteinExistence type="predicted"/>
<dbReference type="PROSITE" id="PS00101">
    <property type="entry name" value="HEXAPEP_TRANSFERASES"/>
    <property type="match status" value="1"/>
</dbReference>
<dbReference type="InterPro" id="IPR018357">
    <property type="entry name" value="Hexapep_transf_CS"/>
</dbReference>
<comment type="caution">
    <text evidence="4">The sequence shown here is derived from an EMBL/GenBank/DDBJ whole genome shotgun (WGS) entry which is preliminary data.</text>
</comment>
<evidence type="ECO:0000256" key="2">
    <source>
        <dbReference type="ARBA" id="ARBA00022737"/>
    </source>
</evidence>
<name>A0ABN2RIW6_9ACTN</name>
<dbReference type="PANTHER" id="PTHR43300">
    <property type="entry name" value="ACETYLTRANSFERASE"/>
    <property type="match status" value="1"/>
</dbReference>
<reference evidence="4 5" key="1">
    <citation type="journal article" date="2019" name="Int. J. Syst. Evol. Microbiol.">
        <title>The Global Catalogue of Microorganisms (GCM) 10K type strain sequencing project: providing services to taxonomists for standard genome sequencing and annotation.</title>
        <authorList>
            <consortium name="The Broad Institute Genomics Platform"/>
            <consortium name="The Broad Institute Genome Sequencing Center for Infectious Disease"/>
            <person name="Wu L."/>
            <person name="Ma J."/>
        </authorList>
    </citation>
    <scope>NUCLEOTIDE SEQUENCE [LARGE SCALE GENOMIC DNA]</scope>
    <source>
        <strain evidence="4 5">JCM 15309</strain>
    </source>
</reference>
<evidence type="ECO:0000313" key="5">
    <source>
        <dbReference type="Proteomes" id="UP001500571"/>
    </source>
</evidence>
<keyword evidence="2" id="KW-0677">Repeat</keyword>
<dbReference type="EMBL" id="BAAAPB010000004">
    <property type="protein sequence ID" value="GAA1969363.1"/>
    <property type="molecule type" value="Genomic_DNA"/>
</dbReference>
<organism evidence="4 5">
    <name type="scientific">Nocardioides panacihumi</name>
    <dbReference type="NCBI Taxonomy" id="400774"/>
    <lineage>
        <taxon>Bacteria</taxon>
        <taxon>Bacillati</taxon>
        <taxon>Actinomycetota</taxon>
        <taxon>Actinomycetes</taxon>
        <taxon>Propionibacteriales</taxon>
        <taxon>Nocardioidaceae</taxon>
        <taxon>Nocardioides</taxon>
    </lineage>
</organism>
<evidence type="ECO:0000313" key="4">
    <source>
        <dbReference type="EMBL" id="GAA1969363.1"/>
    </source>
</evidence>
<dbReference type="Proteomes" id="UP001500571">
    <property type="component" value="Unassembled WGS sequence"/>
</dbReference>
<dbReference type="SUPFAM" id="SSF51161">
    <property type="entry name" value="Trimeric LpxA-like enzymes"/>
    <property type="match status" value="1"/>
</dbReference>
<dbReference type="RefSeq" id="WP_344046556.1">
    <property type="nucleotide sequence ID" value="NZ_BAAAPB010000004.1"/>
</dbReference>
<dbReference type="Gene3D" id="3.40.50.20">
    <property type="match status" value="1"/>
</dbReference>
<dbReference type="InterPro" id="IPR020019">
    <property type="entry name" value="AcTrfase_PglD-like"/>
</dbReference>
<accession>A0ABN2RIW6</accession>
<dbReference type="InterPro" id="IPR041561">
    <property type="entry name" value="PglD_N"/>
</dbReference>
<protein>
    <recommendedName>
        <fullName evidence="3">PglD N-terminal domain-containing protein</fullName>
    </recommendedName>
</protein>
<dbReference type="Pfam" id="PF17836">
    <property type="entry name" value="PglD_N"/>
    <property type="match status" value="1"/>
</dbReference>
<feature type="domain" description="PglD N-terminal" evidence="3">
    <location>
        <begin position="4"/>
        <end position="80"/>
    </location>
</feature>
<dbReference type="InterPro" id="IPR011004">
    <property type="entry name" value="Trimer_LpxA-like_sf"/>
</dbReference>
<keyword evidence="5" id="KW-1185">Reference proteome</keyword>
<keyword evidence="1" id="KW-0808">Transferase</keyword>
<evidence type="ECO:0000259" key="3">
    <source>
        <dbReference type="Pfam" id="PF17836"/>
    </source>
</evidence>